<keyword evidence="4 10" id="KW-0812">Transmembrane</keyword>
<comment type="subcellular location">
    <subcellularLocation>
        <location evidence="1">Membrane</location>
        <topology evidence="1">Multi-pass membrane protein</topology>
    </subcellularLocation>
</comment>
<evidence type="ECO:0000256" key="7">
    <source>
        <dbReference type="ARBA" id="ARBA00023065"/>
    </source>
</evidence>
<dbReference type="SUPFAM" id="SSF160240">
    <property type="entry name" value="Cation efflux protein cytoplasmic domain-like"/>
    <property type="match status" value="1"/>
</dbReference>
<dbReference type="InterPro" id="IPR036837">
    <property type="entry name" value="Cation_efflux_CTD_sf"/>
</dbReference>
<sequence>MTDPHSHDNAAHDHASHQDDGHGRSGSHAGHAHGPGGHTHAPASFGRAFALGIGLNTAFVAVEAFYGYASGSLALVADAAHNLFDVAGLIVAWIASVLSQRPPSARFSYGLRASSILAALFNALFLLFAVGFIVWEAVERFAEPRPVAGLTVTIVAAIGVLVNGGTALLFLSGRKGDINIKGAYLHMVADAAVSAAVIVAGLAVLATGWEWIDPMVSLGVAVVILVGTWGLLRDSVVMSLDAAPPNVDPEQVRAFLAARPGVVEVHDLHIWAMSTTETALTAHLVMPGGHPGDAPMRALASELRERFQIAHPTIQIELEQGRCAFAPDHAV</sequence>
<dbReference type="InterPro" id="IPR058533">
    <property type="entry name" value="Cation_efflux_TM"/>
</dbReference>
<comment type="caution">
    <text evidence="13">The sequence shown here is derived from an EMBL/GenBank/DDBJ whole genome shotgun (WGS) entry which is preliminary data.</text>
</comment>
<evidence type="ECO:0000259" key="12">
    <source>
        <dbReference type="Pfam" id="PF16916"/>
    </source>
</evidence>
<accession>A0A9W6MR31</accession>
<evidence type="ECO:0000313" key="15">
    <source>
        <dbReference type="Proteomes" id="UP000758856"/>
    </source>
</evidence>
<dbReference type="InterPro" id="IPR002524">
    <property type="entry name" value="Cation_efflux"/>
</dbReference>
<reference evidence="13" key="3">
    <citation type="submission" date="2023-01" db="EMBL/GenBank/DDBJ databases">
        <authorList>
            <person name="Sun Q."/>
            <person name="Evtushenko L."/>
        </authorList>
    </citation>
    <scope>NUCLEOTIDE SEQUENCE</scope>
    <source>
        <strain evidence="13">VKM B-1606</strain>
    </source>
</reference>
<dbReference type="AlphaFoldDB" id="A0A9W6MR31"/>
<feature type="transmembrane region" description="Helical" evidence="10">
    <location>
        <begin position="111"/>
        <end position="135"/>
    </location>
</feature>
<evidence type="ECO:0000256" key="5">
    <source>
        <dbReference type="ARBA" id="ARBA00022906"/>
    </source>
</evidence>
<feature type="domain" description="Cation efflux protein transmembrane" evidence="11">
    <location>
        <begin position="52"/>
        <end position="237"/>
    </location>
</feature>
<evidence type="ECO:0000256" key="2">
    <source>
        <dbReference type="ARBA" id="ARBA00008873"/>
    </source>
</evidence>
<organism evidence="13 16">
    <name type="scientific">Methylopila capsulata</name>
    <dbReference type="NCBI Taxonomy" id="61654"/>
    <lineage>
        <taxon>Bacteria</taxon>
        <taxon>Pseudomonadati</taxon>
        <taxon>Pseudomonadota</taxon>
        <taxon>Alphaproteobacteria</taxon>
        <taxon>Hyphomicrobiales</taxon>
        <taxon>Methylopilaceae</taxon>
        <taxon>Methylopila</taxon>
    </lineage>
</organism>
<evidence type="ECO:0000313" key="16">
    <source>
        <dbReference type="Proteomes" id="UP001143400"/>
    </source>
</evidence>
<dbReference type="EMBL" id="BSFF01000001">
    <property type="protein sequence ID" value="GLK54581.1"/>
    <property type="molecule type" value="Genomic_DNA"/>
</dbReference>
<feature type="transmembrane region" description="Helical" evidence="10">
    <location>
        <begin position="48"/>
        <end position="68"/>
    </location>
</feature>
<keyword evidence="6 10" id="KW-1133">Transmembrane helix</keyword>
<dbReference type="SUPFAM" id="SSF161111">
    <property type="entry name" value="Cation efflux protein transmembrane domain-like"/>
    <property type="match status" value="1"/>
</dbReference>
<keyword evidence="5" id="KW-0864">Zinc transport</keyword>
<keyword evidence="3" id="KW-0813">Transport</keyword>
<feature type="compositionally biased region" description="Basic and acidic residues" evidence="9">
    <location>
        <begin position="1"/>
        <end position="23"/>
    </location>
</feature>
<dbReference type="GO" id="GO:0005385">
    <property type="term" value="F:zinc ion transmembrane transporter activity"/>
    <property type="evidence" value="ECO:0007669"/>
    <property type="project" value="TreeGrafter"/>
</dbReference>
<feature type="region of interest" description="Disordered" evidence="9">
    <location>
        <begin position="1"/>
        <end position="38"/>
    </location>
</feature>
<evidence type="ECO:0000256" key="1">
    <source>
        <dbReference type="ARBA" id="ARBA00004141"/>
    </source>
</evidence>
<dbReference type="PANTHER" id="PTHR11562">
    <property type="entry name" value="CATION EFFLUX PROTEIN/ ZINC TRANSPORTER"/>
    <property type="match status" value="1"/>
</dbReference>
<name>A0A9W6MR31_9HYPH</name>
<keyword evidence="5" id="KW-0862">Zinc</keyword>
<evidence type="ECO:0000256" key="10">
    <source>
        <dbReference type="SAM" id="Phobius"/>
    </source>
</evidence>
<dbReference type="PANTHER" id="PTHR11562:SF17">
    <property type="entry name" value="RE54080P-RELATED"/>
    <property type="match status" value="1"/>
</dbReference>
<feature type="transmembrane region" description="Helical" evidence="10">
    <location>
        <begin position="80"/>
        <end position="99"/>
    </location>
</feature>
<protein>
    <submittedName>
        <fullName evidence="13">Cobalt transporter</fullName>
    </submittedName>
    <submittedName>
        <fullName evidence="14">Cobalt-zinc-cadmium efflux system protein</fullName>
    </submittedName>
</protein>
<comment type="similarity">
    <text evidence="2">Belongs to the cation diffusion facilitator (CDF) transporter (TC 2.A.4) family. SLC30A subfamily.</text>
</comment>
<reference evidence="13" key="1">
    <citation type="journal article" date="2014" name="Int. J. Syst. Evol. Microbiol.">
        <title>Complete genome sequence of Corynebacterium casei LMG S-19264T (=DSM 44701T), isolated from a smear-ripened cheese.</title>
        <authorList>
            <consortium name="US DOE Joint Genome Institute (JGI-PGF)"/>
            <person name="Walter F."/>
            <person name="Albersmeier A."/>
            <person name="Kalinowski J."/>
            <person name="Ruckert C."/>
        </authorList>
    </citation>
    <scope>NUCLEOTIDE SEQUENCE</scope>
    <source>
        <strain evidence="13">VKM B-1606</strain>
    </source>
</reference>
<evidence type="ECO:0000313" key="14">
    <source>
        <dbReference type="EMBL" id="MBM7851523.1"/>
    </source>
</evidence>
<proteinExistence type="inferred from homology"/>
<keyword evidence="15" id="KW-1185">Reference proteome</keyword>
<keyword evidence="8 10" id="KW-0472">Membrane</keyword>
<feature type="transmembrane region" description="Helical" evidence="10">
    <location>
        <begin position="183"/>
        <end position="209"/>
    </location>
</feature>
<dbReference type="NCBIfam" id="TIGR01297">
    <property type="entry name" value="CDF"/>
    <property type="match status" value="1"/>
</dbReference>
<dbReference type="Gene3D" id="1.20.1510.10">
    <property type="entry name" value="Cation efflux protein transmembrane domain"/>
    <property type="match status" value="1"/>
</dbReference>
<evidence type="ECO:0000256" key="4">
    <source>
        <dbReference type="ARBA" id="ARBA00022692"/>
    </source>
</evidence>
<dbReference type="Pfam" id="PF16916">
    <property type="entry name" value="ZT_dimer"/>
    <property type="match status" value="1"/>
</dbReference>
<feature type="transmembrane region" description="Helical" evidence="10">
    <location>
        <begin position="147"/>
        <end position="171"/>
    </location>
</feature>
<keyword evidence="7" id="KW-0406">Ion transport</keyword>
<evidence type="ECO:0000256" key="8">
    <source>
        <dbReference type="ARBA" id="ARBA00023136"/>
    </source>
</evidence>
<dbReference type="GO" id="GO:0005886">
    <property type="term" value="C:plasma membrane"/>
    <property type="evidence" value="ECO:0007669"/>
    <property type="project" value="TreeGrafter"/>
</dbReference>
<evidence type="ECO:0000313" key="13">
    <source>
        <dbReference type="EMBL" id="GLK54581.1"/>
    </source>
</evidence>
<evidence type="ECO:0000256" key="6">
    <source>
        <dbReference type="ARBA" id="ARBA00022989"/>
    </source>
</evidence>
<dbReference type="Pfam" id="PF01545">
    <property type="entry name" value="Cation_efflux"/>
    <property type="match status" value="1"/>
</dbReference>
<feature type="transmembrane region" description="Helical" evidence="10">
    <location>
        <begin position="215"/>
        <end position="232"/>
    </location>
</feature>
<evidence type="ECO:0000256" key="3">
    <source>
        <dbReference type="ARBA" id="ARBA00022448"/>
    </source>
</evidence>
<evidence type="ECO:0000259" key="11">
    <source>
        <dbReference type="Pfam" id="PF01545"/>
    </source>
</evidence>
<dbReference type="InterPro" id="IPR027470">
    <property type="entry name" value="Cation_efflux_CTD"/>
</dbReference>
<dbReference type="InterPro" id="IPR027469">
    <property type="entry name" value="Cation_efflux_TMD_sf"/>
</dbReference>
<dbReference type="Proteomes" id="UP000758856">
    <property type="component" value="Unassembled WGS sequence"/>
</dbReference>
<reference evidence="14 15" key="2">
    <citation type="submission" date="2021-01" db="EMBL/GenBank/DDBJ databases">
        <title>Genomic Encyclopedia of Type Strains, Phase IV (KMG-IV): sequencing the most valuable type-strain genomes for metagenomic binning, comparative biology and taxonomic classification.</title>
        <authorList>
            <person name="Goeker M."/>
        </authorList>
    </citation>
    <scope>NUCLEOTIDE SEQUENCE [LARGE SCALE GENOMIC DNA]</scope>
    <source>
        <strain evidence="14 15">DSM 6130</strain>
    </source>
</reference>
<dbReference type="Proteomes" id="UP001143400">
    <property type="component" value="Unassembled WGS sequence"/>
</dbReference>
<dbReference type="RefSeq" id="WP_204949948.1">
    <property type="nucleotide sequence ID" value="NZ_BSFF01000001.1"/>
</dbReference>
<evidence type="ECO:0000256" key="9">
    <source>
        <dbReference type="SAM" id="MobiDB-lite"/>
    </source>
</evidence>
<feature type="domain" description="Cation efflux protein cytoplasmic" evidence="12">
    <location>
        <begin position="244"/>
        <end position="317"/>
    </location>
</feature>
<dbReference type="EMBL" id="JAFBCY010000002">
    <property type="protein sequence ID" value="MBM7851523.1"/>
    <property type="molecule type" value="Genomic_DNA"/>
</dbReference>
<dbReference type="InterPro" id="IPR050681">
    <property type="entry name" value="CDF/SLC30A"/>
</dbReference>
<gene>
    <name evidence="13" type="ORF">GCM10008170_06000</name>
    <name evidence="14" type="ORF">JOD31_001748</name>
</gene>